<dbReference type="Proteomes" id="UP000438429">
    <property type="component" value="Unassembled WGS sequence"/>
</dbReference>
<evidence type="ECO:0000313" key="2">
    <source>
        <dbReference type="Proteomes" id="UP000438429"/>
    </source>
</evidence>
<gene>
    <name evidence="1" type="ORF">F2P81_009264</name>
</gene>
<sequence length="190" mass="22130">MWRCKRETRMSQEHIRLGVVREETATVRRPHYRGREETAQDDRYEHTDDVRVLSLEAGRRGHVTLFLMEISVRSRTQRSAFGSAVVPPPSECGRIHQDESHAVLFETLQRKVCAQQFHARPRSRQRWEVLRQLSGRRERSATLTKQCTCLCASSLSCRSRTRHGRCRMCVYICLCRTVKPGQCDDDVCVL</sequence>
<dbReference type="EMBL" id="VEVO01000008">
    <property type="protein sequence ID" value="KAF0038780.1"/>
    <property type="molecule type" value="Genomic_DNA"/>
</dbReference>
<protein>
    <submittedName>
        <fullName evidence="1">Uncharacterized protein</fullName>
    </submittedName>
</protein>
<proteinExistence type="predicted"/>
<dbReference type="AlphaFoldDB" id="A0A6A4T428"/>
<comment type="caution">
    <text evidence="1">The sequence shown here is derived from an EMBL/GenBank/DDBJ whole genome shotgun (WGS) entry which is preliminary data.</text>
</comment>
<organism evidence="1 2">
    <name type="scientific">Scophthalmus maximus</name>
    <name type="common">Turbot</name>
    <name type="synonym">Psetta maxima</name>
    <dbReference type="NCBI Taxonomy" id="52904"/>
    <lineage>
        <taxon>Eukaryota</taxon>
        <taxon>Metazoa</taxon>
        <taxon>Chordata</taxon>
        <taxon>Craniata</taxon>
        <taxon>Vertebrata</taxon>
        <taxon>Euteleostomi</taxon>
        <taxon>Actinopterygii</taxon>
        <taxon>Neopterygii</taxon>
        <taxon>Teleostei</taxon>
        <taxon>Neoteleostei</taxon>
        <taxon>Acanthomorphata</taxon>
        <taxon>Carangaria</taxon>
        <taxon>Pleuronectiformes</taxon>
        <taxon>Pleuronectoidei</taxon>
        <taxon>Scophthalmidae</taxon>
        <taxon>Scophthalmus</taxon>
    </lineage>
</organism>
<evidence type="ECO:0000313" key="1">
    <source>
        <dbReference type="EMBL" id="KAF0038780.1"/>
    </source>
</evidence>
<name>A0A6A4T428_SCOMX</name>
<accession>A0A6A4T428</accession>
<reference evidence="1 2" key="1">
    <citation type="submission" date="2019-06" db="EMBL/GenBank/DDBJ databases">
        <title>Draft genomes of female and male turbot (Scophthalmus maximus).</title>
        <authorList>
            <person name="Xu H."/>
            <person name="Xu X.-W."/>
            <person name="Shao C."/>
            <person name="Chen S."/>
        </authorList>
    </citation>
    <scope>NUCLEOTIDE SEQUENCE [LARGE SCALE GENOMIC DNA]</scope>
    <source>
        <strain evidence="1">Ysfricsl-2016a</strain>
        <tissue evidence="1">Blood</tissue>
    </source>
</reference>